<evidence type="ECO:0000313" key="1">
    <source>
        <dbReference type="EMBL" id="KAK1857429.1"/>
    </source>
</evidence>
<protein>
    <submittedName>
        <fullName evidence="1">Uncharacterized protein</fullName>
    </submittedName>
</protein>
<proteinExistence type="predicted"/>
<sequence>MVLQMGPSLRSGRRSAAAAAGVVMAVAVMAATAAAAPAALAAGSAAAVPAAAGGQWMSASAVAVAAAAAAAAAAPPPAVRGVLPSVGRPLADDVSVLTDGTYSLLDEADTRLGCPQTVAIAGPLTTNNGTFAVEPPRLTIGGVACVGSTAEATLFGVFGATLIDLASRVGADISSLLAEDPKAAIAFVLDGPVTCGAAAFNDSQWTFLVGSGVPALQLSNENVRCALAAAATAPPAPPLMTQALATGSLAGVARLVRALDGGGAGGVGRVGL</sequence>
<dbReference type="Proteomes" id="UP000798662">
    <property type="component" value="Chromosome 1"/>
</dbReference>
<organism evidence="1 2">
    <name type="scientific">Pyropia yezoensis</name>
    <name type="common">Susabi-nori</name>
    <name type="synonym">Porphyra yezoensis</name>
    <dbReference type="NCBI Taxonomy" id="2788"/>
    <lineage>
        <taxon>Eukaryota</taxon>
        <taxon>Rhodophyta</taxon>
        <taxon>Bangiophyceae</taxon>
        <taxon>Bangiales</taxon>
        <taxon>Bangiaceae</taxon>
        <taxon>Pyropia</taxon>
    </lineage>
</organism>
<name>A0ACC3BHV2_PYRYE</name>
<dbReference type="EMBL" id="CM020618">
    <property type="protein sequence ID" value="KAK1857429.1"/>
    <property type="molecule type" value="Genomic_DNA"/>
</dbReference>
<gene>
    <name evidence="1" type="ORF">I4F81_000047</name>
</gene>
<keyword evidence="2" id="KW-1185">Reference proteome</keyword>
<accession>A0ACC3BHV2</accession>
<reference evidence="1" key="1">
    <citation type="submission" date="2019-11" db="EMBL/GenBank/DDBJ databases">
        <title>Nori genome reveals adaptations in red seaweeds to the harsh intertidal environment.</title>
        <authorList>
            <person name="Wang D."/>
            <person name="Mao Y."/>
        </authorList>
    </citation>
    <scope>NUCLEOTIDE SEQUENCE</scope>
    <source>
        <tissue evidence="1">Gametophyte</tissue>
    </source>
</reference>
<evidence type="ECO:0000313" key="2">
    <source>
        <dbReference type="Proteomes" id="UP000798662"/>
    </source>
</evidence>
<comment type="caution">
    <text evidence="1">The sequence shown here is derived from an EMBL/GenBank/DDBJ whole genome shotgun (WGS) entry which is preliminary data.</text>
</comment>